<feature type="compositionally biased region" description="Basic and acidic residues" evidence="1">
    <location>
        <begin position="69"/>
        <end position="105"/>
    </location>
</feature>
<gene>
    <name evidence="2" type="ORF">AWB90_08805</name>
</gene>
<dbReference type="STRING" id="767916.AWB91_02725"/>
<organism evidence="2 3">
    <name type="scientific">Mycobacterium paraense</name>
    <dbReference type="NCBI Taxonomy" id="767916"/>
    <lineage>
        <taxon>Bacteria</taxon>
        <taxon>Bacillati</taxon>
        <taxon>Actinomycetota</taxon>
        <taxon>Actinomycetes</taxon>
        <taxon>Mycobacteriales</taxon>
        <taxon>Mycobacteriaceae</taxon>
        <taxon>Mycobacterium</taxon>
        <taxon>Mycobacterium simiae complex</taxon>
    </lineage>
</organism>
<evidence type="ECO:0000256" key="1">
    <source>
        <dbReference type="SAM" id="MobiDB-lite"/>
    </source>
</evidence>
<dbReference type="Proteomes" id="UP000193285">
    <property type="component" value="Unassembled WGS sequence"/>
</dbReference>
<name>A0A1X2AFG9_9MYCO</name>
<feature type="region of interest" description="Disordered" evidence="1">
    <location>
        <begin position="63"/>
        <end position="105"/>
    </location>
</feature>
<reference evidence="2 3" key="1">
    <citation type="journal article" date="2015" name="Emerg. Microbes Infect.">
        <title>Characterization of 17 strains belonging to the Mycobacterium simiae complex and description of Mycobacterium paraense sp. nov.</title>
        <authorList>
            <person name="Fusco da Costa A.R."/>
            <person name="Fedrizzi T."/>
            <person name="Lopes M.L."/>
            <person name="Pecorari M."/>
            <person name="Oliveira da Costa W.L."/>
            <person name="Giacobazzi E."/>
            <person name="da Costa Bahia J.R."/>
            <person name="De Sanctis V."/>
            <person name="Batista Lima K.V."/>
            <person name="Bertorelli R."/>
            <person name="Grottola A."/>
            <person name="Fabio A."/>
            <person name="Mariottini A."/>
            <person name="Ferretti P."/>
            <person name="Di Leva F."/>
            <person name="Fregni Serpini G."/>
            <person name="Tagliazucchi S."/>
            <person name="Rumpianesi F."/>
            <person name="Jousson O."/>
            <person name="Segata N."/>
            <person name="Tortoli E."/>
        </authorList>
    </citation>
    <scope>NUCLEOTIDE SEQUENCE [LARGE SCALE GENOMIC DNA]</scope>
    <source>
        <strain evidence="2 3">IEC33</strain>
    </source>
</reference>
<dbReference type="RefSeq" id="WP_085244581.1">
    <property type="nucleotide sequence ID" value="NZ_LQPN01000033.1"/>
</dbReference>
<proteinExistence type="predicted"/>
<sequence length="105" mass="11565">MAAAAEPPEKAFTADDVDLAERRAAEARERAVHAGLSAARSIEESARHHEHIAKVQDVTVAQGVSHPNVHRESALRHRQAAADDRKLAEEKRRESEADLSLDTDR</sequence>
<dbReference type="EMBL" id="LQPN01000033">
    <property type="protein sequence ID" value="ORW50080.1"/>
    <property type="molecule type" value="Genomic_DNA"/>
</dbReference>
<dbReference type="OrthoDB" id="4752687at2"/>
<protein>
    <submittedName>
        <fullName evidence="2">Uncharacterized protein</fullName>
    </submittedName>
</protein>
<evidence type="ECO:0000313" key="3">
    <source>
        <dbReference type="Proteomes" id="UP000193285"/>
    </source>
</evidence>
<accession>A0A1X2AFG9</accession>
<comment type="caution">
    <text evidence="2">The sequence shown here is derived from an EMBL/GenBank/DDBJ whole genome shotgun (WGS) entry which is preliminary data.</text>
</comment>
<evidence type="ECO:0000313" key="2">
    <source>
        <dbReference type="EMBL" id="ORW50080.1"/>
    </source>
</evidence>
<dbReference type="AlphaFoldDB" id="A0A1X2AFG9"/>